<evidence type="ECO:0000259" key="1">
    <source>
        <dbReference type="Pfam" id="PF12222"/>
    </source>
</evidence>
<dbReference type="Pfam" id="PF12222">
    <property type="entry name" value="PNGaseA"/>
    <property type="match status" value="2"/>
</dbReference>
<evidence type="ECO:0000313" key="2">
    <source>
        <dbReference type="EMBL" id="TYG86989.1"/>
    </source>
</evidence>
<proteinExistence type="predicted"/>
<accession>A0A5D2E185</accession>
<name>A0A5D2E185_GOSDA</name>
<evidence type="ECO:0000313" key="3">
    <source>
        <dbReference type="Proteomes" id="UP000323506"/>
    </source>
</evidence>
<organism evidence="2 3">
    <name type="scientific">Gossypium darwinii</name>
    <name type="common">Darwin's cotton</name>
    <name type="synonym">Gossypium barbadense var. darwinii</name>
    <dbReference type="NCBI Taxonomy" id="34276"/>
    <lineage>
        <taxon>Eukaryota</taxon>
        <taxon>Viridiplantae</taxon>
        <taxon>Streptophyta</taxon>
        <taxon>Embryophyta</taxon>
        <taxon>Tracheophyta</taxon>
        <taxon>Spermatophyta</taxon>
        <taxon>Magnoliopsida</taxon>
        <taxon>eudicotyledons</taxon>
        <taxon>Gunneridae</taxon>
        <taxon>Pentapetalae</taxon>
        <taxon>rosids</taxon>
        <taxon>malvids</taxon>
        <taxon>Malvales</taxon>
        <taxon>Malvaceae</taxon>
        <taxon>Malvoideae</taxon>
        <taxon>Gossypium</taxon>
    </lineage>
</organism>
<reference evidence="2 3" key="1">
    <citation type="submission" date="2019-06" db="EMBL/GenBank/DDBJ databases">
        <title>WGS assembly of Gossypium darwinii.</title>
        <authorList>
            <person name="Chen Z.J."/>
            <person name="Sreedasyam A."/>
            <person name="Ando A."/>
            <person name="Song Q."/>
            <person name="De L."/>
            <person name="Hulse-Kemp A."/>
            <person name="Ding M."/>
            <person name="Ye W."/>
            <person name="Kirkbride R."/>
            <person name="Jenkins J."/>
            <person name="Plott C."/>
            <person name="Lovell J."/>
            <person name="Lin Y.-M."/>
            <person name="Vaughn R."/>
            <person name="Liu B."/>
            <person name="Li W."/>
            <person name="Simpson S."/>
            <person name="Scheffler B."/>
            <person name="Saski C."/>
            <person name="Grover C."/>
            <person name="Hu G."/>
            <person name="Conover J."/>
            <person name="Carlson J."/>
            <person name="Shu S."/>
            <person name="Boston L."/>
            <person name="Williams M."/>
            <person name="Peterson D."/>
            <person name="Mcgee K."/>
            <person name="Jones D."/>
            <person name="Wendel J."/>
            <person name="Stelly D."/>
            <person name="Grimwood J."/>
            <person name="Schmutz J."/>
        </authorList>
    </citation>
    <scope>NUCLEOTIDE SEQUENCE [LARGE SCALE GENOMIC DNA]</scope>
    <source>
        <strain evidence="2">1808015.09</strain>
    </source>
</reference>
<dbReference type="Pfam" id="PF25156">
    <property type="entry name" value="PNGase_A_C"/>
    <property type="match status" value="2"/>
</dbReference>
<dbReference type="Proteomes" id="UP000323506">
    <property type="component" value="Chromosome A13"/>
</dbReference>
<dbReference type="AlphaFoldDB" id="A0A5D2E185"/>
<dbReference type="EMBL" id="CM017700">
    <property type="protein sequence ID" value="TYG86989.1"/>
    <property type="molecule type" value="Genomic_DNA"/>
</dbReference>
<keyword evidence="3" id="KW-1185">Reference proteome</keyword>
<gene>
    <name evidence="2" type="ORF">ES288_A13G177000v1</name>
</gene>
<sequence length="1191" mass="135285">MANLHKTKNMILRSNHRSHLINTIPFNENSSTVYFEVTKPIKLPNTKPCSYHVLHHDFGFTYGRPPVVVNYTRPACYSQKFTKIVLEWKATCKGTQFDRIFGVWLSGVELLRGCTAEPTPKGIIWSVEKDITRYNSLLLKNQTQTLAVYLGNIVDQTYTGVYHVNLTFHFYPVECNVMINNDENKISLNNLASNYYSKADLILPISQDRSLNDGLWFEVRNSNETKSKQFQIPENVYRAVLEVHISFHENDEFWYGNFQNDYIAANNLSDTPGNGPFREVVIYLDGEVVGAVWPFTVIYTGGINPSFWTPITGISSFNLPSYDIEITPFLGNMLDGKPHTLGFSVTNALNVWFIDANLHLWLDTRKAKTEGGLVKFSNKAANVYEESDFKGLNGTFLTYSKRLISSTGWIKSCYGNITTHSIQEFRYNNSLQVAKDGDFQVVDQMIHFNDRVYTKMPFHHVHVEESFKTFHLNFYADFTVQGEGSFIFVSNVTLGFNENKYKHGGLDFFISFLRNTQKAQSVIEVKNYSTTKRLRGTKQVYEYHGSDICYSRNISSSNNLIEYDEGGKLCDDFEVKPQTISCISKHLGWNQQEEMAWWLKAMSKGGRRRRKMVEAGGVKGKKMINSITKPINLPTTKPCSLTVLQHDFGFTYGKPPVLANYNFPSDCPFQEFSKIVLEWNATCKGRQFDRIFGVWLSGVELLRSCTAEPRPNGIFWSVKKDITRYSSLLLSNDTQTFAVYLGNIVDKTYTGVYHVNVTLYFYPAVQKPVLSKEKWGDFGSEVDSKADLIIPFSRDMPLNDGLWYEIENATDVKVKEFVIPQNVYRAVLEVYVSFHENDEFWYGNLPNEYIAANNLTDVAGNGPFREVVVSLDGEVIGAVWPFTVVYTGGINPLLWRPISAIGSFDLPTYDIEITPFLGNLLNGKPHKLSFSVTNALNVWYIDANLHLWLDSKRAKTEGKLLQYDIVPLSVTSVVDFKGLNGTFVTNTTRFISSTGWVKSSYGIVTTKSIQDLSYSNSMVINGNLQIINQTVHLNDSVYADIPAPNDVSKKSLKRFLFYLYSDDIDQGNGTTFSVSNVTLGFDEKKFKDADAGKPSSSLRNLQKGKGIMVVKDNLVVSGVASTQQSYNYEDGNFCYSRNISSSNYTILYDEVRNTCDKRAKSHFRYGLSRWWPFPARRAFLASHVTDPNGNQ</sequence>
<dbReference type="InterPro" id="IPR021102">
    <property type="entry name" value="PNGase_A"/>
</dbReference>
<protein>
    <recommendedName>
        <fullName evidence="1">Peptide N-acetyl-beta-D-glucosaminyl asparaginase amidase A N-terminal domain-containing protein</fullName>
    </recommendedName>
</protein>
<feature type="domain" description="Peptide N-acetyl-beta-D-glucosaminyl asparaginase amidase A N-terminal" evidence="1">
    <location>
        <begin position="637"/>
        <end position="964"/>
    </location>
</feature>
<feature type="domain" description="Peptide N-acetyl-beta-D-glucosaminyl asparaginase amidase A N-terminal" evidence="1">
    <location>
        <begin position="46"/>
        <end position="376"/>
    </location>
</feature>
<dbReference type="InterPro" id="IPR056948">
    <property type="entry name" value="PNGaseA_N"/>
</dbReference>
<dbReference type="PANTHER" id="PTHR31104">
    <property type="entry name" value="PEPTIDE-N4-(N-ACETYL-BETA-GLUCOSAMINYL)ASPARAGINE AMIDASE A PROTEIN"/>
    <property type="match status" value="1"/>
</dbReference>